<accession>A0ABT8TNB4</accession>
<evidence type="ECO:0000313" key="1">
    <source>
        <dbReference type="EMBL" id="MDO3395457.1"/>
    </source>
</evidence>
<comment type="caution">
    <text evidence="1">The sequence shown here is derived from an EMBL/GenBank/DDBJ whole genome shotgun (WGS) entry which is preliminary data.</text>
</comment>
<reference evidence="1" key="1">
    <citation type="submission" date="2023-06" db="EMBL/GenBank/DDBJ databases">
        <title>Genome sequence of Nocardioides sp. SOB44.</title>
        <authorList>
            <person name="Zhang G."/>
        </authorList>
    </citation>
    <scope>NUCLEOTIDE SEQUENCE</scope>
    <source>
        <strain evidence="1">SOB44</strain>
    </source>
</reference>
<sequence length="238" mass="26058">MNIPAAARFTDSPIDLACAIQFAGPVFNTDGYNNAAESLTYWVNQYAADISAEDAKVATHVADRPASQHAEMLTELRLFRPTFSRGLVENLITDAIVCEVLRAVTGEVHDLNDAQRGDYVAQLIATCPTPGPAGWLRFRLGHLLAVYFAMLPTTDAFALDPLDYFNADGDELTVLGWGTKHGVFLDLVHYARLSDEHLTGDITSVLADGARLWPDTFEGVRYLPLDDLANARLYTPDG</sequence>
<name>A0ABT8TNB4_9ACTN</name>
<protein>
    <submittedName>
        <fullName evidence="1">Uncharacterized protein</fullName>
    </submittedName>
</protein>
<dbReference type="RefSeq" id="WP_302706778.1">
    <property type="nucleotide sequence ID" value="NZ_JAULSC010000004.1"/>
</dbReference>
<gene>
    <name evidence="1" type="ORF">QWJ41_07010</name>
</gene>
<dbReference type="Proteomes" id="UP001168363">
    <property type="component" value="Unassembled WGS sequence"/>
</dbReference>
<dbReference type="EMBL" id="JAULSC010000004">
    <property type="protein sequence ID" value="MDO3395457.1"/>
    <property type="molecule type" value="Genomic_DNA"/>
</dbReference>
<proteinExistence type="predicted"/>
<organism evidence="1 2">
    <name type="scientific">Nocardioides cremeus</name>
    <dbReference type="NCBI Taxonomy" id="3058044"/>
    <lineage>
        <taxon>Bacteria</taxon>
        <taxon>Bacillati</taxon>
        <taxon>Actinomycetota</taxon>
        <taxon>Actinomycetes</taxon>
        <taxon>Propionibacteriales</taxon>
        <taxon>Nocardioidaceae</taxon>
        <taxon>Nocardioides</taxon>
    </lineage>
</organism>
<evidence type="ECO:0000313" key="2">
    <source>
        <dbReference type="Proteomes" id="UP001168363"/>
    </source>
</evidence>
<keyword evidence="2" id="KW-1185">Reference proteome</keyword>